<dbReference type="PANTHER" id="PTHR22916:SF3">
    <property type="entry name" value="UDP-GLCNAC:BETAGAL BETA-1,3-N-ACETYLGLUCOSAMINYLTRANSFERASE-LIKE PROTEIN 1"/>
    <property type="match status" value="1"/>
</dbReference>
<keyword evidence="3" id="KW-0328">Glycosyltransferase</keyword>
<feature type="domain" description="Glycosyltransferase 2-like" evidence="2">
    <location>
        <begin position="7"/>
        <end position="173"/>
    </location>
</feature>
<dbReference type="CDD" id="cd00761">
    <property type="entry name" value="Glyco_tranf_GTA_type"/>
    <property type="match status" value="1"/>
</dbReference>
<accession>A0A315XQU2</accession>
<dbReference type="Pfam" id="PF00535">
    <property type="entry name" value="Glycos_transf_2"/>
    <property type="match status" value="1"/>
</dbReference>
<organism evidence="3 4">
    <name type="scientific">Methanobrevibacter thaueri</name>
    <dbReference type="NCBI Taxonomy" id="190975"/>
    <lineage>
        <taxon>Archaea</taxon>
        <taxon>Methanobacteriati</taxon>
        <taxon>Methanobacteriota</taxon>
        <taxon>Methanomada group</taxon>
        <taxon>Methanobacteria</taxon>
        <taxon>Methanobacteriales</taxon>
        <taxon>Methanobacteriaceae</taxon>
        <taxon>Methanobrevibacter</taxon>
    </lineage>
</organism>
<dbReference type="Proteomes" id="UP000251717">
    <property type="component" value="Unassembled WGS sequence"/>
</dbReference>
<feature type="region of interest" description="Disordered" evidence="1">
    <location>
        <begin position="605"/>
        <end position="637"/>
    </location>
</feature>
<keyword evidence="3" id="KW-0808">Transferase</keyword>
<dbReference type="EC" id="2.4.-.-" evidence="3"/>
<dbReference type="PANTHER" id="PTHR22916">
    <property type="entry name" value="GLYCOSYLTRANSFERASE"/>
    <property type="match status" value="1"/>
</dbReference>
<reference evidence="3 4" key="1">
    <citation type="submission" date="2017-03" db="EMBL/GenBank/DDBJ databases">
        <title>Genome sequence of Methanobrevibacter thaueri.</title>
        <authorList>
            <person name="Poehlein A."/>
            <person name="Seedorf H."/>
            <person name="Daniel R."/>
        </authorList>
    </citation>
    <scope>NUCLEOTIDE SEQUENCE [LARGE SCALE GENOMIC DNA]</scope>
    <source>
        <strain evidence="3 4">DSM 11995</strain>
    </source>
</reference>
<proteinExistence type="predicted"/>
<protein>
    <submittedName>
        <fullName evidence="3">Putative glycosyltransferase EpsJ</fullName>
        <ecNumber evidence="3">2.4.-.-</ecNumber>
    </submittedName>
</protein>
<dbReference type="InterPro" id="IPR001173">
    <property type="entry name" value="Glyco_trans_2-like"/>
</dbReference>
<dbReference type="RefSeq" id="WP_116591052.1">
    <property type="nucleotide sequence ID" value="NZ_MZGS01000006.1"/>
</dbReference>
<evidence type="ECO:0000313" key="4">
    <source>
        <dbReference type="Proteomes" id="UP000251717"/>
    </source>
</evidence>
<evidence type="ECO:0000313" key="3">
    <source>
        <dbReference type="EMBL" id="PWB88324.1"/>
    </source>
</evidence>
<evidence type="ECO:0000256" key="1">
    <source>
        <dbReference type="SAM" id="MobiDB-lite"/>
    </source>
</evidence>
<dbReference type="OrthoDB" id="77457at2157"/>
<dbReference type="EMBL" id="MZGS01000006">
    <property type="protein sequence ID" value="PWB88324.1"/>
    <property type="molecule type" value="Genomic_DNA"/>
</dbReference>
<dbReference type="AlphaFoldDB" id="A0A315XQU2"/>
<comment type="caution">
    <text evidence="3">The sequence shown here is derived from an EMBL/GenBank/DDBJ whole genome shotgun (WGS) entry which is preliminary data.</text>
</comment>
<dbReference type="InterPro" id="IPR029044">
    <property type="entry name" value="Nucleotide-diphossugar_trans"/>
</dbReference>
<name>A0A315XQU2_9EURY</name>
<gene>
    <name evidence="3" type="primary">epsJ_1</name>
    <name evidence="3" type="ORF">MBBTH_00550</name>
</gene>
<dbReference type="SUPFAM" id="SSF53448">
    <property type="entry name" value="Nucleotide-diphospho-sugar transferases"/>
    <property type="match status" value="1"/>
</dbReference>
<dbReference type="Gene3D" id="3.90.550.10">
    <property type="entry name" value="Spore Coat Polysaccharide Biosynthesis Protein SpsA, Chain A"/>
    <property type="match status" value="1"/>
</dbReference>
<keyword evidence="4" id="KW-1185">Reference proteome</keyword>
<evidence type="ECO:0000259" key="2">
    <source>
        <dbReference type="Pfam" id="PF00535"/>
    </source>
</evidence>
<dbReference type="GO" id="GO:0016758">
    <property type="term" value="F:hexosyltransferase activity"/>
    <property type="evidence" value="ECO:0007669"/>
    <property type="project" value="UniProtKB-ARBA"/>
</dbReference>
<sequence>MAVPKISVIVPVYDVEDYLVDALDSLANQSLTDIEVLMIDDGSNDNSRHMVEKYALDYDNFHAFHKENEGLSVTRNYGLKYAKGEYIFFIDSDDYLLHDALEKLYNCAVKYDSDIVTANFFRYNDKKSWQHIISDYVFNSLENDLYNTNLFEYPNLIWDMPVWNKLYKKEFLDDNNLRFFDGRVIFEDNIFSTESYAKAKKVSVLKDGFYCWRMRAPNTSLSQSHDTNRGDELYKMAKMVNDIVNENIDDYEILSRKYMKWLTLDIPFYMSKIKTYPKEDHIYIFEGAHKLINLIPDEYFNELNTYYQVFYKMVQDKKWDELSELFFNDLKSNPNAPVKISDEYYSMFDFDRDAETENLKAYIKSITVEDNDLVVQFNLKLPFKETIQKREIRFSINSPNYSEVVIASNFINKDKLFIPLDEIKYGENQIKALYVSDFKKECFIETDVHKTIVFDEYVIDISRNKYGFLKLVKKERTNYDFVIESIELNDGKFQFIGHSNFDFERICIDDYMNFTSFEYPIEYESEMFFFEIDYNDFLKSPIKKWEFNFKDKYNKIILIKSFKKNDDNYQIKIKESKNKIKIIFKPYRPIEKINDLEKKLKKVKKENKRLKKKNKTLKKKSKKSKRSKISKKLRNYL</sequence>